<comment type="subcellular location">
    <subcellularLocation>
        <location evidence="12">Cell membrane</location>
        <topology evidence="12">Peripheral membrane protein</topology>
    </subcellularLocation>
</comment>
<comment type="cofactor">
    <cofactor evidence="12">
        <name>pyruvate</name>
        <dbReference type="ChEBI" id="CHEBI:15361"/>
    </cofactor>
    <text evidence="12">Binds 1 pyruvoyl group covalently per subunit.</text>
</comment>
<evidence type="ECO:0000256" key="10">
    <source>
        <dbReference type="ARBA" id="ARBA00023264"/>
    </source>
</evidence>
<reference evidence="13 14" key="1">
    <citation type="submission" date="2024-05" db="EMBL/GenBank/DDBJ databases">
        <title>Genome Sequence and Characterization of the New Strain Purple Sulfur Bacterium of Genus Thioalkalicoccus.</title>
        <authorList>
            <person name="Bryantseva I.A."/>
            <person name="Kyndt J.A."/>
            <person name="Imhoff J.F."/>
        </authorList>
    </citation>
    <scope>NUCLEOTIDE SEQUENCE [LARGE SCALE GENOMIC DNA]</scope>
    <source>
        <strain evidence="13 14">Um2</strain>
    </source>
</reference>
<gene>
    <name evidence="13" type="primary">asd</name>
    <name evidence="12" type="synonym">psd</name>
    <name evidence="13" type="ORF">ABC977_06085</name>
</gene>
<feature type="active site" description="Charge relay system; for autoendoproteolytic cleavage activity" evidence="12">
    <location>
        <position position="98"/>
    </location>
</feature>
<dbReference type="EMBL" id="JBDKXB010000005">
    <property type="protein sequence ID" value="MEY6431978.1"/>
    <property type="molecule type" value="Genomic_DNA"/>
</dbReference>
<feature type="site" description="Cleavage (non-hydrolytic); by autocatalysis" evidence="12">
    <location>
        <begin position="256"/>
        <end position="257"/>
    </location>
</feature>
<comment type="PTM">
    <text evidence="12">Is synthesized initially as an inactive proenzyme. Formation of the active enzyme involves a self-maturation process in which the active site pyruvoyl group is generated from an internal serine residue via an autocatalytic post-translational modification. Two non-identical subunits are generated from the proenzyme in this reaction, and the pyruvate is formed at the N-terminus of the alpha chain, which is derived from the carboxyl end of the proenzyme. The autoendoproteolytic cleavage occurs by a canonical serine protease mechanism, in which the side chain hydroxyl group of the serine supplies its oxygen atom to form the C-terminus of the beta chain, while the remainder of the serine residue undergoes an oxidative deamination to produce ammonia and the pyruvoyl prosthetic group on the alpha chain. During this reaction, the Ser that is part of the protease active site of the proenzyme becomes the pyruvoyl prosthetic group, which constitutes an essential element of the active site of the mature decarboxylase.</text>
</comment>
<dbReference type="RefSeq" id="WP_369666356.1">
    <property type="nucleotide sequence ID" value="NZ_JBDKXB010000005.1"/>
</dbReference>
<keyword evidence="14" id="KW-1185">Reference proteome</keyword>
<evidence type="ECO:0000256" key="6">
    <source>
        <dbReference type="ARBA" id="ARBA00023136"/>
    </source>
</evidence>
<evidence type="ECO:0000256" key="8">
    <source>
        <dbReference type="ARBA" id="ARBA00023209"/>
    </source>
</evidence>
<evidence type="ECO:0000256" key="12">
    <source>
        <dbReference type="HAMAP-Rule" id="MF_00662"/>
    </source>
</evidence>
<comment type="similarity">
    <text evidence="12">Belongs to the phosphatidylserine decarboxylase family. PSD-B subfamily. Prokaryotic type I sub-subfamily.</text>
</comment>
<keyword evidence="3 12" id="KW-0444">Lipid biosynthesis</keyword>
<comment type="function">
    <text evidence="12">Catalyzes the formation of phosphatidylethanolamine (PtdEtn) from phosphatidylserine (PtdSer).</text>
</comment>
<evidence type="ECO:0000256" key="5">
    <source>
        <dbReference type="ARBA" id="ARBA00023098"/>
    </source>
</evidence>
<dbReference type="PANTHER" id="PTHR10067">
    <property type="entry name" value="PHOSPHATIDYLSERINE DECARBOXYLASE"/>
    <property type="match status" value="1"/>
</dbReference>
<dbReference type="HAMAP" id="MF_00662">
    <property type="entry name" value="PS_decarb_PSD_B_type1"/>
    <property type="match status" value="1"/>
</dbReference>
<dbReference type="PANTHER" id="PTHR10067:SF6">
    <property type="entry name" value="PHOSPHATIDYLSERINE DECARBOXYLASE PROENZYME, MITOCHONDRIAL"/>
    <property type="match status" value="1"/>
</dbReference>
<comment type="subunit">
    <text evidence="12">Heterodimer of a large membrane-associated beta subunit and a small pyruvoyl-containing alpha subunit.</text>
</comment>
<evidence type="ECO:0000313" key="13">
    <source>
        <dbReference type="EMBL" id="MEY6431978.1"/>
    </source>
</evidence>
<evidence type="ECO:0000256" key="7">
    <source>
        <dbReference type="ARBA" id="ARBA00023145"/>
    </source>
</evidence>
<dbReference type="InterPro" id="IPR003817">
    <property type="entry name" value="PS_Dcarbxylase"/>
</dbReference>
<keyword evidence="8 12" id="KW-0594">Phospholipid biosynthesis</keyword>
<keyword evidence="11 12" id="KW-0670">Pyruvate</keyword>
<dbReference type="EC" id="4.1.1.65" evidence="12"/>
<keyword evidence="10 12" id="KW-1208">Phospholipid metabolism</keyword>
<dbReference type="NCBIfam" id="TIGR00163">
    <property type="entry name" value="PS_decarb"/>
    <property type="match status" value="1"/>
</dbReference>
<evidence type="ECO:0000256" key="1">
    <source>
        <dbReference type="ARBA" id="ARBA00005189"/>
    </source>
</evidence>
<feature type="modified residue" description="Pyruvic acid (Ser); by autocatalysis" evidence="12">
    <location>
        <position position="257"/>
    </location>
</feature>
<comment type="caution">
    <text evidence="13">The sequence shown here is derived from an EMBL/GenBank/DDBJ whole genome shotgun (WGS) entry which is preliminary data.</text>
</comment>
<keyword evidence="6 12" id="KW-0472">Membrane</keyword>
<sequence length="301" mass="33052">MPSETSPKWWQRLFIPALHLLPHHPLSRAVQWLTRRESRLVKNLLIGSFIRLFRVDLTDAQSPHAGQYPSFNAFFTRSLRAGARPLDPDPTVVLCPVDGRLSQFGPITSGQLLQAKGHRYDLTALLGHDPRLADQFAGGTFATIYLSPRDYHRIHMPADGRLQTMHVIGGRLFSVNETSTQLIPNLFVRNERLVCVFETAAGPMALILVGALFVGSIETVWSGPVTPPTDAGPPVTDQAETISLARGAEMGRFNMGSTVILIWPAGAVTWVDDLVPGRPMRMGEALGHLAAQPSLSDRESL</sequence>
<protein>
    <recommendedName>
        <fullName evidence="12">Phosphatidylserine decarboxylase proenzyme</fullName>
        <ecNumber evidence="12">4.1.1.65</ecNumber>
    </recommendedName>
    <component>
        <recommendedName>
            <fullName evidence="12">Phosphatidylserine decarboxylase alpha chain</fullName>
        </recommendedName>
    </component>
    <component>
        <recommendedName>
            <fullName evidence="12">Phosphatidylserine decarboxylase beta chain</fullName>
        </recommendedName>
    </component>
</protein>
<feature type="active site" description="Charge relay system; for autoendoproteolytic cleavage activity" evidence="12">
    <location>
        <position position="155"/>
    </location>
</feature>
<feature type="chain" id="PRO_5044901509" description="Phosphatidylserine decarboxylase alpha chain" evidence="12">
    <location>
        <begin position="257"/>
        <end position="301"/>
    </location>
</feature>
<keyword evidence="9 12" id="KW-0456">Lyase</keyword>
<comment type="catalytic activity">
    <reaction evidence="12">
        <text>a 1,2-diacyl-sn-glycero-3-phospho-L-serine + H(+) = a 1,2-diacyl-sn-glycero-3-phosphoethanolamine + CO2</text>
        <dbReference type="Rhea" id="RHEA:20828"/>
        <dbReference type="ChEBI" id="CHEBI:15378"/>
        <dbReference type="ChEBI" id="CHEBI:16526"/>
        <dbReference type="ChEBI" id="CHEBI:57262"/>
        <dbReference type="ChEBI" id="CHEBI:64612"/>
        <dbReference type="EC" id="4.1.1.65"/>
    </reaction>
</comment>
<evidence type="ECO:0000256" key="2">
    <source>
        <dbReference type="ARBA" id="ARBA00022475"/>
    </source>
</evidence>
<proteinExistence type="inferred from homology"/>
<name>A0ABV4BEM8_9GAMM</name>
<keyword evidence="2 12" id="KW-1003">Cell membrane</keyword>
<keyword evidence="4 12" id="KW-0210">Decarboxylase</keyword>
<accession>A0ABV4BEM8</accession>
<evidence type="ECO:0000256" key="11">
    <source>
        <dbReference type="ARBA" id="ARBA00023317"/>
    </source>
</evidence>
<comment type="pathway">
    <text evidence="1">Lipid metabolism.</text>
</comment>
<dbReference type="InterPro" id="IPR033177">
    <property type="entry name" value="PSD-B"/>
</dbReference>
<keyword evidence="5 12" id="KW-0443">Lipid metabolism</keyword>
<dbReference type="InterPro" id="IPR033178">
    <property type="entry name" value="PSD_type1_pro"/>
</dbReference>
<keyword evidence="7 12" id="KW-0865">Zymogen</keyword>
<comment type="pathway">
    <text evidence="12">Phospholipid metabolism; phosphatidylethanolamine biosynthesis; phosphatidylethanolamine from CDP-diacylglycerol: step 2/2.</text>
</comment>
<evidence type="ECO:0000256" key="9">
    <source>
        <dbReference type="ARBA" id="ARBA00023239"/>
    </source>
</evidence>
<evidence type="ECO:0000256" key="3">
    <source>
        <dbReference type="ARBA" id="ARBA00022516"/>
    </source>
</evidence>
<dbReference type="Proteomes" id="UP001564408">
    <property type="component" value="Unassembled WGS sequence"/>
</dbReference>
<feature type="active site" description="Charge relay system; for autoendoproteolytic cleavage activity" evidence="12">
    <location>
        <position position="257"/>
    </location>
</feature>
<dbReference type="Pfam" id="PF02666">
    <property type="entry name" value="PS_Dcarbxylase"/>
    <property type="match status" value="1"/>
</dbReference>
<evidence type="ECO:0000313" key="14">
    <source>
        <dbReference type="Proteomes" id="UP001564408"/>
    </source>
</evidence>
<feature type="active site" description="Schiff-base intermediate with substrate; via pyruvic acid; for decarboxylase activity" evidence="12">
    <location>
        <position position="257"/>
    </location>
</feature>
<feature type="chain" id="PRO_5044901508" description="Phosphatidylserine decarboxylase beta chain" evidence="12">
    <location>
        <begin position="1"/>
        <end position="256"/>
    </location>
</feature>
<organism evidence="13 14">
    <name type="scientific">Thioalkalicoccus limnaeus</name>
    <dbReference type="NCBI Taxonomy" id="120681"/>
    <lineage>
        <taxon>Bacteria</taxon>
        <taxon>Pseudomonadati</taxon>
        <taxon>Pseudomonadota</taxon>
        <taxon>Gammaproteobacteria</taxon>
        <taxon>Chromatiales</taxon>
        <taxon>Chromatiaceae</taxon>
        <taxon>Thioalkalicoccus</taxon>
    </lineage>
</organism>
<evidence type="ECO:0000256" key="4">
    <source>
        <dbReference type="ARBA" id="ARBA00022793"/>
    </source>
</evidence>
<dbReference type="GO" id="GO:0004609">
    <property type="term" value="F:phosphatidylserine decarboxylase activity"/>
    <property type="evidence" value="ECO:0007669"/>
    <property type="project" value="UniProtKB-EC"/>
</dbReference>